<dbReference type="PANTHER" id="PTHR46444:SF9">
    <property type="entry name" value="DCD (DEVELOPMENT AND CELL DEATH) DOMAIN PROTEIN"/>
    <property type="match status" value="1"/>
</dbReference>
<feature type="compositionally biased region" description="Polar residues" evidence="1">
    <location>
        <begin position="426"/>
        <end position="437"/>
    </location>
</feature>
<dbReference type="Pfam" id="PF10539">
    <property type="entry name" value="Dev_Cell_Death"/>
    <property type="match status" value="1"/>
</dbReference>
<dbReference type="PROSITE" id="PS51222">
    <property type="entry name" value="DCD"/>
    <property type="match status" value="1"/>
</dbReference>
<comment type="caution">
    <text evidence="3">The sequence shown here is derived from an EMBL/GenBank/DDBJ whole genome shotgun (WGS) entry which is preliminary data.</text>
</comment>
<feature type="region of interest" description="Disordered" evidence="1">
    <location>
        <begin position="417"/>
        <end position="437"/>
    </location>
</feature>
<organism evidence="3 4">
    <name type="scientific">Corchorus olitorius</name>
    <dbReference type="NCBI Taxonomy" id="93759"/>
    <lineage>
        <taxon>Eukaryota</taxon>
        <taxon>Viridiplantae</taxon>
        <taxon>Streptophyta</taxon>
        <taxon>Embryophyta</taxon>
        <taxon>Tracheophyta</taxon>
        <taxon>Spermatophyta</taxon>
        <taxon>Magnoliopsida</taxon>
        <taxon>eudicotyledons</taxon>
        <taxon>Gunneridae</taxon>
        <taxon>Pentapetalae</taxon>
        <taxon>rosids</taxon>
        <taxon>malvids</taxon>
        <taxon>Malvales</taxon>
        <taxon>Malvaceae</taxon>
        <taxon>Grewioideae</taxon>
        <taxon>Apeibeae</taxon>
        <taxon>Corchorus</taxon>
    </lineage>
</organism>
<feature type="region of interest" description="Disordered" evidence="1">
    <location>
        <begin position="254"/>
        <end position="273"/>
    </location>
</feature>
<evidence type="ECO:0000313" key="3">
    <source>
        <dbReference type="EMBL" id="OMO62647.1"/>
    </source>
</evidence>
<feature type="domain" description="DCD" evidence="2">
    <location>
        <begin position="15"/>
        <end position="145"/>
    </location>
</feature>
<name>A0A1R3GX72_9ROSI</name>
<dbReference type="SMART" id="SM00767">
    <property type="entry name" value="DCD"/>
    <property type="match status" value="1"/>
</dbReference>
<gene>
    <name evidence="3" type="ORF">COLO4_32972</name>
</gene>
<evidence type="ECO:0000259" key="2">
    <source>
        <dbReference type="PROSITE" id="PS51222"/>
    </source>
</evidence>
<dbReference type="InterPro" id="IPR013989">
    <property type="entry name" value="Dev_and_cell_death_domain"/>
</dbReference>
<dbReference type="OrthoDB" id="1928633at2759"/>
<keyword evidence="4" id="KW-1185">Reference proteome</keyword>
<reference evidence="4" key="1">
    <citation type="submission" date="2013-09" db="EMBL/GenBank/DDBJ databases">
        <title>Corchorus olitorius genome sequencing.</title>
        <authorList>
            <person name="Alam M."/>
            <person name="Haque M.S."/>
            <person name="Islam M.S."/>
            <person name="Emdad E.M."/>
            <person name="Islam M.M."/>
            <person name="Ahmed B."/>
            <person name="Halim A."/>
            <person name="Hossen Q.M.M."/>
            <person name="Hossain M.Z."/>
            <person name="Ahmed R."/>
            <person name="Khan M.M."/>
            <person name="Islam R."/>
            <person name="Rashid M.M."/>
            <person name="Khan S.A."/>
            <person name="Rahman M.S."/>
            <person name="Alam M."/>
            <person name="Yahiya A.S."/>
            <person name="Khan M.S."/>
            <person name="Azam M.S."/>
            <person name="Haque T."/>
            <person name="Lashkar M.Z.H."/>
            <person name="Akhand A.I."/>
            <person name="Morshed G."/>
            <person name="Roy S."/>
            <person name="Uddin K.S."/>
            <person name="Rabeya T."/>
            <person name="Hossain A.S."/>
            <person name="Chowdhury A."/>
            <person name="Snigdha A.R."/>
            <person name="Mortoza M.S."/>
            <person name="Matin S.A."/>
            <person name="Hoque S.M.E."/>
            <person name="Islam M.K."/>
            <person name="Roy D.K."/>
            <person name="Haider R."/>
            <person name="Moosa M.M."/>
            <person name="Elias S.M."/>
            <person name="Hasan A.M."/>
            <person name="Jahan S."/>
            <person name="Shafiuddin M."/>
            <person name="Mahmood N."/>
            <person name="Shommy N.S."/>
        </authorList>
    </citation>
    <scope>NUCLEOTIDE SEQUENCE [LARGE SCALE GENOMIC DNA]</scope>
    <source>
        <strain evidence="4">cv. O-4</strain>
    </source>
</reference>
<dbReference type="AlphaFoldDB" id="A0A1R3GX72"/>
<accession>A0A1R3GX72</accession>
<dbReference type="EMBL" id="AWUE01021352">
    <property type="protein sequence ID" value="OMO62647.1"/>
    <property type="molecule type" value="Genomic_DNA"/>
</dbReference>
<evidence type="ECO:0000313" key="4">
    <source>
        <dbReference type="Proteomes" id="UP000187203"/>
    </source>
</evidence>
<protein>
    <recommendedName>
        <fullName evidence="2">DCD domain-containing protein</fullName>
    </recommendedName>
</protein>
<dbReference type="PANTHER" id="PTHR46444">
    <property type="entry name" value="DCD (DEVELOPMENT AND CELL DEATH) DOMAIN PROTEIN-RELATED"/>
    <property type="match status" value="1"/>
</dbReference>
<feature type="region of interest" description="Disordered" evidence="1">
    <location>
        <begin position="167"/>
        <end position="195"/>
    </location>
</feature>
<sequence>MGLHGRLKERFCGKFPEFGAIFMSNASTREECFERKLLGLPISHADFVKGVKVGMILFLFEYERRQLHGVFKATSDGDIDIVPHAYSSSGKKFPAQVKFTTIWHCHPLREREFSNIIRDNYFATNRFNFGLSKDQVQSLLGLFGSRMIKASRSQSFIRSEIEKNYPESSLKRRKSKRGKSNRTKGARKKLKGSSLDSSQSSLAIISGHSSTSGLELLPHPDHAIQIQPVSVGKELKELESSLNSDIELGDYIPLLQSDDSDSPNTRASPESGFFATDRTSLPFSLTGLYEDKCKPVPAASPSIEVGDVHINENDYGLKSSIENRQEDDNSDYIYNLSVRGLYSDASNSRDSVFSRLNLSSGVEVKEDHTRVEKSVKRTRKHRNRTSEVDSSAQDIMEELQQMHDTWNETVGMPRSVERENDHTVSKRSSVFSRLSWH</sequence>
<proteinExistence type="predicted"/>
<evidence type="ECO:0000256" key="1">
    <source>
        <dbReference type="SAM" id="MobiDB-lite"/>
    </source>
</evidence>
<dbReference type="STRING" id="93759.A0A1R3GX72"/>
<dbReference type="Proteomes" id="UP000187203">
    <property type="component" value="Unassembled WGS sequence"/>
</dbReference>
<feature type="compositionally biased region" description="Basic residues" evidence="1">
    <location>
        <begin position="171"/>
        <end position="191"/>
    </location>
</feature>